<proteinExistence type="predicted"/>
<feature type="non-terminal residue" evidence="2">
    <location>
        <position position="1"/>
    </location>
</feature>
<protein>
    <recommendedName>
        <fullName evidence="4">CxC1-like cysteine cluster associated with KDZ transposases domain-containing protein</fullName>
    </recommendedName>
</protein>
<evidence type="ECO:0000313" key="2">
    <source>
        <dbReference type="EMBL" id="KAA1102472.1"/>
    </source>
</evidence>
<dbReference type="EMBL" id="VSWC01000051">
    <property type="protein sequence ID" value="KAA1102472.1"/>
    <property type="molecule type" value="Genomic_DNA"/>
</dbReference>
<dbReference type="OrthoDB" id="2505969at2759"/>
<reference evidence="2 3" key="1">
    <citation type="submission" date="2019-05" db="EMBL/GenBank/DDBJ databases">
        <title>Emergence of the Ug99 lineage of the wheat stem rust pathogen through somatic hybridization.</title>
        <authorList>
            <person name="Li F."/>
            <person name="Upadhyaya N.M."/>
            <person name="Sperschneider J."/>
            <person name="Matny O."/>
            <person name="Nguyen-Phuc H."/>
            <person name="Mago R."/>
            <person name="Raley C."/>
            <person name="Miller M.E."/>
            <person name="Silverstein K.A.T."/>
            <person name="Henningsen E."/>
            <person name="Hirsch C.D."/>
            <person name="Visser B."/>
            <person name="Pretorius Z.A."/>
            <person name="Steffenson B.J."/>
            <person name="Schwessinger B."/>
            <person name="Dodds P.N."/>
            <person name="Figueroa M."/>
        </authorList>
    </citation>
    <scope>NUCLEOTIDE SEQUENCE [LARGE SCALE GENOMIC DNA]</scope>
    <source>
        <strain evidence="2">21-0</strain>
    </source>
</reference>
<dbReference type="PANTHER" id="PTHR33096:SF1">
    <property type="entry name" value="CXC1-LIKE CYSTEINE CLUSTER ASSOCIATED WITH KDZ TRANSPOSASES DOMAIN-CONTAINING PROTEIN"/>
    <property type="match status" value="1"/>
</dbReference>
<name>A0A5B0PP32_PUCGR</name>
<evidence type="ECO:0000256" key="1">
    <source>
        <dbReference type="SAM" id="Coils"/>
    </source>
</evidence>
<organism evidence="2 3">
    <name type="scientific">Puccinia graminis f. sp. tritici</name>
    <dbReference type="NCBI Taxonomy" id="56615"/>
    <lineage>
        <taxon>Eukaryota</taxon>
        <taxon>Fungi</taxon>
        <taxon>Dikarya</taxon>
        <taxon>Basidiomycota</taxon>
        <taxon>Pucciniomycotina</taxon>
        <taxon>Pucciniomycetes</taxon>
        <taxon>Pucciniales</taxon>
        <taxon>Pucciniaceae</taxon>
        <taxon>Puccinia</taxon>
    </lineage>
</organism>
<accession>A0A5B0PP32</accession>
<dbReference type="Proteomes" id="UP000324748">
    <property type="component" value="Unassembled WGS sequence"/>
</dbReference>
<evidence type="ECO:0000313" key="3">
    <source>
        <dbReference type="Proteomes" id="UP000324748"/>
    </source>
</evidence>
<sequence length="550" mass="64514">DRCTNQHTAANDVRGGHTWKACDDTGIFGMACRHDQILSLINIVRSGERAYFPMTMIDYLLKSTLNHGGTPKKCAFLYDIGCNIEKGISRRDQFSEERSNNQLKFGTSVFHAYVHEWSCQLKYNPRINEGWGMSDGEGMERIWAYLSPLISSLRYSTKNHRLSALHFRSTHHNQVGKMHALKLLLDRGKTIEKMMRTAQKELQEISDQHGHHTEYLKNQWFRQRACQLSQMETDSQSDLKKQVDQLIDLEDKLREAHEEMVEIQRQQRRTQTVDQVRRMDELPSTLIWLEQQIERSVEELGSEFFEGVSGASSTRVQARFKKLMNSKMKLLKSKWTSYNQKANYYNTTYLPEILVSTPTFESIKSMDLSDPFWNMGALTHPDEPWAVNPHVQKGISAYLTVSHCQEELSRVAREARQAIKWAISQESRMVKLLDLLQRENPTDFESELCAKHSCSRLVLDSIYDNLAKKNCRVWMAWNSHCHELLRWSKKYLNMEDPDDRNMEQSWDLVITHCKSMWEKLINQDSIIMELEDHEEYEEEEMLQEEELQTQ</sequence>
<evidence type="ECO:0008006" key="4">
    <source>
        <dbReference type="Google" id="ProtNLM"/>
    </source>
</evidence>
<dbReference type="InterPro" id="IPR040521">
    <property type="entry name" value="KDZ"/>
</dbReference>
<keyword evidence="1" id="KW-0175">Coiled coil</keyword>
<gene>
    <name evidence="2" type="ORF">PGT21_000277</name>
</gene>
<feature type="coiled-coil region" evidence="1">
    <location>
        <begin position="239"/>
        <end position="269"/>
    </location>
</feature>
<comment type="caution">
    <text evidence="2">The sequence shown here is derived from an EMBL/GenBank/DDBJ whole genome shotgun (WGS) entry which is preliminary data.</text>
</comment>
<dbReference type="PANTHER" id="PTHR33096">
    <property type="entry name" value="CXC2 DOMAIN-CONTAINING PROTEIN"/>
    <property type="match status" value="1"/>
</dbReference>
<keyword evidence="3" id="KW-1185">Reference proteome</keyword>
<dbReference type="Pfam" id="PF18758">
    <property type="entry name" value="KDZ"/>
    <property type="match status" value="1"/>
</dbReference>
<dbReference type="AlphaFoldDB" id="A0A5B0PP32"/>